<organism evidence="2 3">
    <name type="scientific">Racocetra fulgida</name>
    <dbReference type="NCBI Taxonomy" id="60492"/>
    <lineage>
        <taxon>Eukaryota</taxon>
        <taxon>Fungi</taxon>
        <taxon>Fungi incertae sedis</taxon>
        <taxon>Mucoromycota</taxon>
        <taxon>Glomeromycotina</taxon>
        <taxon>Glomeromycetes</taxon>
        <taxon>Diversisporales</taxon>
        <taxon>Gigasporaceae</taxon>
        <taxon>Racocetra</taxon>
    </lineage>
</organism>
<dbReference type="AlphaFoldDB" id="A0A9N8W9B6"/>
<sequence>MELDDDKDGEPSNSEYNTAEKDLDIYFEKIKDPYINRKSKAENFNEGEYETIEIIREDQIRAVIEKEYNEIIYKIEDETLQKSEWLFVQAKK</sequence>
<name>A0A9N8W9B6_9GLOM</name>
<comment type="caution">
    <text evidence="2">The sequence shown here is derived from an EMBL/GenBank/DDBJ whole genome shotgun (WGS) entry which is preliminary data.</text>
</comment>
<protein>
    <submittedName>
        <fullName evidence="2">13759_t:CDS:1</fullName>
    </submittedName>
</protein>
<dbReference type="OrthoDB" id="2426556at2759"/>
<evidence type="ECO:0000313" key="3">
    <source>
        <dbReference type="Proteomes" id="UP000789396"/>
    </source>
</evidence>
<accession>A0A9N8W9B6</accession>
<reference evidence="2" key="1">
    <citation type="submission" date="2021-06" db="EMBL/GenBank/DDBJ databases">
        <authorList>
            <person name="Kallberg Y."/>
            <person name="Tangrot J."/>
            <person name="Rosling A."/>
        </authorList>
    </citation>
    <scope>NUCLEOTIDE SEQUENCE</scope>
    <source>
        <strain evidence="2">IN212</strain>
    </source>
</reference>
<feature type="non-terminal residue" evidence="2">
    <location>
        <position position="92"/>
    </location>
</feature>
<feature type="region of interest" description="Disordered" evidence="1">
    <location>
        <begin position="1"/>
        <end position="20"/>
    </location>
</feature>
<proteinExistence type="predicted"/>
<dbReference type="EMBL" id="CAJVPZ010000861">
    <property type="protein sequence ID" value="CAG8478182.1"/>
    <property type="molecule type" value="Genomic_DNA"/>
</dbReference>
<dbReference type="Proteomes" id="UP000789396">
    <property type="component" value="Unassembled WGS sequence"/>
</dbReference>
<evidence type="ECO:0000313" key="2">
    <source>
        <dbReference type="EMBL" id="CAG8478182.1"/>
    </source>
</evidence>
<gene>
    <name evidence="2" type="ORF">RFULGI_LOCUS1422</name>
</gene>
<keyword evidence="3" id="KW-1185">Reference proteome</keyword>
<evidence type="ECO:0000256" key="1">
    <source>
        <dbReference type="SAM" id="MobiDB-lite"/>
    </source>
</evidence>